<feature type="region of interest" description="Disordered" evidence="18">
    <location>
        <begin position="834"/>
        <end position="860"/>
    </location>
</feature>
<feature type="region of interest" description="Disordered" evidence="18">
    <location>
        <begin position="872"/>
        <end position="1403"/>
    </location>
</feature>
<dbReference type="PANTHER" id="PTHR11216">
    <property type="entry name" value="EH DOMAIN"/>
    <property type="match status" value="1"/>
</dbReference>
<feature type="domain" description="EH" evidence="19">
    <location>
        <begin position="443"/>
        <end position="532"/>
    </location>
</feature>
<evidence type="ECO:0000259" key="21">
    <source>
        <dbReference type="PROSITE" id="PS51082"/>
    </source>
</evidence>
<evidence type="ECO:0000256" key="18">
    <source>
        <dbReference type="SAM" id="MobiDB-lite"/>
    </source>
</evidence>
<evidence type="ECO:0000256" key="9">
    <source>
        <dbReference type="ARBA" id="ARBA00022490"/>
    </source>
</evidence>
<dbReference type="GO" id="GO:0005509">
    <property type="term" value="F:calcium ion binding"/>
    <property type="evidence" value="ECO:0007669"/>
    <property type="project" value="InterPro"/>
</dbReference>
<dbReference type="GO" id="GO:0016197">
    <property type="term" value="P:endosomal transport"/>
    <property type="evidence" value="ECO:0007669"/>
    <property type="project" value="TreeGrafter"/>
</dbReference>
<dbReference type="CDD" id="cd00052">
    <property type="entry name" value="EH"/>
    <property type="match status" value="2"/>
</dbReference>
<feature type="compositionally biased region" description="Polar residues" evidence="18">
    <location>
        <begin position="1193"/>
        <end position="1212"/>
    </location>
</feature>
<reference evidence="22 23" key="2">
    <citation type="journal article" date="2014" name="J. Gen. Appl. Microbiol.">
        <title>The early diverging ascomycetous budding yeast Saitoella complicata has three histone deacetylases belonging to the Clr6, Hos2, and Rpd3 lineages.</title>
        <authorList>
            <person name="Nishida H."/>
            <person name="Matsumoto T."/>
            <person name="Kondo S."/>
            <person name="Hamamoto M."/>
            <person name="Yoshikawa H."/>
        </authorList>
    </citation>
    <scope>NUCLEOTIDE SEQUENCE [LARGE SCALE GENOMIC DNA]</scope>
    <source>
        <strain evidence="22 23">NRRL Y-17804</strain>
    </source>
</reference>
<dbReference type="GO" id="GO:0006897">
    <property type="term" value="P:endocytosis"/>
    <property type="evidence" value="ECO:0007669"/>
    <property type="project" value="UniProtKB-KW"/>
</dbReference>
<feature type="compositionally biased region" description="Basic and acidic residues" evidence="18">
    <location>
        <begin position="965"/>
        <end position="1003"/>
    </location>
</feature>
<keyword evidence="12" id="KW-0967">Endosome</keyword>
<accession>A0A0E9NB92</accession>
<evidence type="ECO:0000256" key="13">
    <source>
        <dbReference type="ARBA" id="ARBA00023054"/>
    </source>
</evidence>
<feature type="compositionally biased region" description="Basic and acidic residues" evidence="18">
    <location>
        <begin position="1021"/>
        <end position="1124"/>
    </location>
</feature>
<evidence type="ECO:0000256" key="12">
    <source>
        <dbReference type="ARBA" id="ARBA00022753"/>
    </source>
</evidence>
<dbReference type="GO" id="GO:0003779">
    <property type="term" value="F:actin binding"/>
    <property type="evidence" value="ECO:0007669"/>
    <property type="project" value="UniProtKB-KW"/>
</dbReference>
<evidence type="ECO:0000259" key="19">
    <source>
        <dbReference type="PROSITE" id="PS50031"/>
    </source>
</evidence>
<organism evidence="22 23">
    <name type="scientific">Saitoella complicata (strain BCRC 22490 / CBS 7301 / JCM 7358 / NBRC 10748 / NRRL Y-17804)</name>
    <dbReference type="NCBI Taxonomy" id="698492"/>
    <lineage>
        <taxon>Eukaryota</taxon>
        <taxon>Fungi</taxon>
        <taxon>Dikarya</taxon>
        <taxon>Ascomycota</taxon>
        <taxon>Taphrinomycotina</taxon>
        <taxon>Taphrinomycotina incertae sedis</taxon>
        <taxon>Saitoella</taxon>
    </lineage>
</organism>
<keyword evidence="16" id="KW-0206">Cytoskeleton</keyword>
<evidence type="ECO:0000256" key="6">
    <source>
        <dbReference type="ARBA" id="ARBA00015110"/>
    </source>
</evidence>
<dbReference type="InterPro" id="IPR000261">
    <property type="entry name" value="EH_dom"/>
</dbReference>
<feature type="compositionally biased region" description="Low complexity" evidence="18">
    <location>
        <begin position="287"/>
        <end position="301"/>
    </location>
</feature>
<dbReference type="GO" id="GO:0005886">
    <property type="term" value="C:plasma membrane"/>
    <property type="evidence" value="ECO:0007669"/>
    <property type="project" value="UniProtKB-SubCell"/>
</dbReference>
<evidence type="ECO:0000256" key="17">
    <source>
        <dbReference type="ARBA" id="ARBA00025194"/>
    </source>
</evidence>
<feature type="compositionally biased region" description="Polar residues" evidence="18">
    <location>
        <begin position="1219"/>
        <end position="1235"/>
    </location>
</feature>
<comment type="function">
    <text evidence="17">Component of the PAN1 actin cytoskeleton-regulatory complex required for the internalization of endosomes during actin-coupled endocytosis. The complex links the site of endocytosis to the cell membrane-associated actin cytoskeleton. Mediates uptake of external molecules and vacuolar degradation of plasma membrane proteins. Plays a role in the proper organization of the cell membrane-associated actin cytoskeleton and promotes its destabilization.</text>
</comment>
<keyword evidence="14" id="KW-0472">Membrane</keyword>
<evidence type="ECO:0000256" key="3">
    <source>
        <dbReference type="ARBA" id="ARBA00004413"/>
    </source>
</evidence>
<comment type="subunit">
    <text evidence="5">Component of the PAN1 actin cytoskeleton-regulatory complex.</text>
</comment>
<evidence type="ECO:0000256" key="8">
    <source>
        <dbReference type="ARBA" id="ARBA00022475"/>
    </source>
</evidence>
<dbReference type="GO" id="GO:0030479">
    <property type="term" value="C:actin cortical patch"/>
    <property type="evidence" value="ECO:0007669"/>
    <property type="project" value="UniProtKB-SubCell"/>
</dbReference>
<evidence type="ECO:0000259" key="20">
    <source>
        <dbReference type="PROSITE" id="PS50222"/>
    </source>
</evidence>
<dbReference type="InterPro" id="IPR002048">
    <property type="entry name" value="EF_hand_dom"/>
</dbReference>
<evidence type="ECO:0000256" key="16">
    <source>
        <dbReference type="ARBA" id="ARBA00023212"/>
    </source>
</evidence>
<feature type="region of interest" description="Disordered" evidence="18">
    <location>
        <begin position="783"/>
        <end position="818"/>
    </location>
</feature>
<evidence type="ECO:0000256" key="15">
    <source>
        <dbReference type="ARBA" id="ARBA00023203"/>
    </source>
</evidence>
<feature type="compositionally biased region" description="Basic and acidic residues" evidence="18">
    <location>
        <begin position="1238"/>
        <end position="1248"/>
    </location>
</feature>
<protein>
    <recommendedName>
        <fullName evidence="6">Actin cytoskeleton-regulatory complex protein PAN1</fullName>
    </recommendedName>
    <alternativeName>
        <fullName evidence="7">Actin cytoskeleton-regulatory complex protein pan1</fullName>
    </alternativeName>
</protein>
<dbReference type="Pfam" id="PF02205">
    <property type="entry name" value="WH2"/>
    <property type="match status" value="1"/>
</dbReference>
<feature type="compositionally biased region" description="Basic and acidic residues" evidence="18">
    <location>
        <begin position="926"/>
        <end position="943"/>
    </location>
</feature>
<name>A0A0E9NB92_SAICN</name>
<feature type="region of interest" description="Disordered" evidence="18">
    <location>
        <begin position="742"/>
        <end position="769"/>
    </location>
</feature>
<keyword evidence="11" id="KW-0677">Repeat</keyword>
<evidence type="ECO:0000256" key="2">
    <source>
        <dbReference type="ARBA" id="ARBA00004134"/>
    </source>
</evidence>
<dbReference type="PROSITE" id="PS50031">
    <property type="entry name" value="EH"/>
    <property type="match status" value="2"/>
</dbReference>
<evidence type="ECO:0000256" key="11">
    <source>
        <dbReference type="ARBA" id="ARBA00022737"/>
    </source>
</evidence>
<sequence>MYNPNALRGPSGQYGQQQSYGYQQQQQQPQGYPGQQQMQQPMQVQHTGLMAPQPSSGFQSQLGPQPTSFQAQLGAQPTGFQSLQSQSTSFSPQGTGLGGGMMQPQPTGFFAGGNMSTFQQQTPNAQPFAPQPTGFVPQQKPTPAPASQPAAAKIPNLRLSFITAADQAKFEQLFKSAAGSEAALSGDKCKEILLRSKLPPTTLQKIWAISDTTKSGQLMFPEFAVAMYLCNLGLTNRPVPDALPERVRNEVTSMIDRIVEMIPDLQMEQPPPLPKRPSASFDRHPNAPDFFSSSPSVSPAATGTPQINIQPTGGSTLSQLSNLNPQPTGFQLQSSSLLSQPTGFAQPIAQPQLGSQPIGFLGSNLAPQPTGFQSQTTGMAPLQSQPTGRPGQWGYINGPAGGLAGMDMLSSRLMPQQGLDAGSFTTAGLQGNATIPWSVTKDEKKIYDNIFNAWDGMNRGFISGETAIEVFGQSGLPREDLERIWTLADAGDRGKLNKDEFAVALHLIYRKLNGYDIPARLPAELLPPSHRNITDSISQMKGYLRNDASSRRAVGGLQPQATGVSYMKSRSLRGSDDQPLKKDATVYKHDDDDSAYVSSARRRTGRGTDSPASRERSPSPTPTESTSRLDRLDQLRKRIREKEILLDAIDIRDEDSHEADSVLDRRDRDEADELYRRLRRIQEDIERHPNSATRNLDSSAEKRALARQLQNFSDRLPELASKIRSVEKKIADAKLELFKLKDAKANPNSSPPITGTGPNGQVTEADRRKAKAAAMLKARMAALTGGPAPPTDDGGEAAAQRLSAEQETLERQRESNERMIQGIVESADQLKSDLERALLSSNTDGTQGEHERRRWEEGLGVEDEVRDFILDLQRQSRSGVSRSAAREPSSDASRYDAPQKTYGSSEPATVPAAAPTSAKPAAPQGTEDRAAWLKAEAERRMAERLAALGIRPVSTATTRPAADPTSERIERERKEAEERARRAEAEDKKREEARQQRITHERGGPVATPEVPREVAQSEPQADKHAEEVALKAAQDDQEAHRHALEEQERREEEELMREKQAQEERMQKLKEQVEAGKMRKAEEAKRREAARQEINEREQRLAAMRAEVEARKAEEERLQREMEALEVESSSDDGGYEHTPAELSSPSTSAPPPPAAPPAPPAPQDVPPPAPAAPAVAQAPVSTNPFHRAGAASQSTASVVSPTNDSGSTNPFFRLAGQANTSSLTSQSTASNLTVPEMKRGHSRDSSDDWDVVQNDEGDSSSDDDDVPAGRNPAHLASLLFGSMGIPQRAVASPAPSSKSPLPQAEEPHGIIATISEGIHSVTDSISGALGMTGSPPPPPPPPPPMGGPPGPPPPPPGSAPPPPAPIGDRNALLGQIQTGRALRKVQTKDASGAAVAGRVLN</sequence>
<gene>
    <name evidence="22" type="ORF">G7K_1285-t1</name>
</gene>
<feature type="compositionally biased region" description="Basic and acidic residues" evidence="18">
    <location>
        <begin position="808"/>
        <end position="817"/>
    </location>
</feature>
<evidence type="ECO:0000313" key="23">
    <source>
        <dbReference type="Proteomes" id="UP000033140"/>
    </source>
</evidence>
<feature type="domain" description="EF-hand" evidence="20">
    <location>
        <begin position="476"/>
        <end position="511"/>
    </location>
</feature>
<feature type="domain" description="EH" evidence="19">
    <location>
        <begin position="166"/>
        <end position="254"/>
    </location>
</feature>
<feature type="compositionally biased region" description="Basic and acidic residues" evidence="18">
    <location>
        <begin position="573"/>
        <end position="591"/>
    </location>
</feature>
<feature type="compositionally biased region" description="Acidic residues" evidence="18">
    <location>
        <begin position="1249"/>
        <end position="1268"/>
    </location>
</feature>
<keyword evidence="15" id="KW-0009">Actin-binding</keyword>
<feature type="compositionally biased region" description="Basic and acidic residues" evidence="18">
    <location>
        <begin position="847"/>
        <end position="857"/>
    </location>
</feature>
<feature type="compositionally biased region" description="Low complexity" evidence="18">
    <location>
        <begin position="1291"/>
        <end position="1306"/>
    </location>
</feature>
<keyword evidence="10" id="KW-0254">Endocytosis</keyword>
<dbReference type="GO" id="GO:0010008">
    <property type="term" value="C:endosome membrane"/>
    <property type="evidence" value="ECO:0007669"/>
    <property type="project" value="UniProtKB-SubCell"/>
</dbReference>
<comment type="caution">
    <text evidence="22">The sequence shown here is derived from an EMBL/GenBank/DDBJ whole genome shotgun (WGS) entry which is preliminary data.</text>
</comment>
<dbReference type="FunFam" id="1.10.238.10:FF:000349">
    <property type="entry name" value="Actin cytoskeleton-regulatory complex protein PAN1"/>
    <property type="match status" value="1"/>
</dbReference>
<feature type="region of interest" description="Disordered" evidence="18">
    <location>
        <begin position="549"/>
        <end position="632"/>
    </location>
</feature>
<dbReference type="Gene3D" id="1.10.238.10">
    <property type="entry name" value="EF-hand"/>
    <property type="match status" value="2"/>
</dbReference>
<keyword evidence="13" id="KW-0175">Coiled coil</keyword>
<comment type="similarity">
    <text evidence="4">Belongs to the PAN1 family.</text>
</comment>
<evidence type="ECO:0000256" key="1">
    <source>
        <dbReference type="ARBA" id="ARBA00004125"/>
    </source>
</evidence>
<feature type="region of interest" description="Disordered" evidence="18">
    <location>
        <begin position="1"/>
        <end position="94"/>
    </location>
</feature>
<reference evidence="22 23" key="1">
    <citation type="journal article" date="2011" name="J. Gen. Appl. Microbiol.">
        <title>Draft genome sequencing of the enigmatic yeast Saitoella complicata.</title>
        <authorList>
            <person name="Nishida H."/>
            <person name="Hamamoto M."/>
            <person name="Sugiyama J."/>
        </authorList>
    </citation>
    <scope>NUCLEOTIDE SEQUENCE [LARGE SCALE GENOMIC DNA]</scope>
    <source>
        <strain evidence="22 23">NRRL Y-17804</strain>
    </source>
</reference>
<dbReference type="InterPro" id="IPR003124">
    <property type="entry name" value="WH2_dom"/>
</dbReference>
<keyword evidence="23" id="KW-1185">Reference proteome</keyword>
<dbReference type="STRING" id="698492.A0A0E9NB92"/>
<dbReference type="InterPro" id="IPR011992">
    <property type="entry name" value="EF-hand-dom_pair"/>
</dbReference>
<evidence type="ECO:0000256" key="10">
    <source>
        <dbReference type="ARBA" id="ARBA00022583"/>
    </source>
</evidence>
<evidence type="ECO:0000313" key="22">
    <source>
        <dbReference type="EMBL" id="GAO47073.1"/>
    </source>
</evidence>
<proteinExistence type="inferred from homology"/>
<keyword evidence="8" id="KW-1003">Cell membrane</keyword>
<evidence type="ECO:0000256" key="7">
    <source>
        <dbReference type="ARBA" id="ARBA00020728"/>
    </source>
</evidence>
<feature type="compositionally biased region" description="Polar residues" evidence="18">
    <location>
        <begin position="303"/>
        <end position="330"/>
    </location>
</feature>
<feature type="region of interest" description="Disordered" evidence="18">
    <location>
        <begin position="267"/>
        <end position="334"/>
    </location>
</feature>
<dbReference type="PROSITE" id="PS50222">
    <property type="entry name" value="EF_HAND_2"/>
    <property type="match status" value="1"/>
</dbReference>
<dbReference type="SMART" id="SM00027">
    <property type="entry name" value="EH"/>
    <property type="match status" value="2"/>
</dbReference>
<feature type="compositionally biased region" description="Pro residues" evidence="18">
    <location>
        <begin position="1150"/>
        <end position="1173"/>
    </location>
</feature>
<feature type="compositionally biased region" description="Low complexity" evidence="18">
    <location>
        <begin position="9"/>
        <end position="43"/>
    </location>
</feature>
<keyword evidence="9" id="KW-0963">Cytoplasm</keyword>
<dbReference type="OMA" id="GMPGQWG"/>
<reference evidence="22 23" key="3">
    <citation type="journal article" date="2015" name="Genome Announc.">
        <title>Draft Genome Sequence of the Archiascomycetous Yeast Saitoella complicata.</title>
        <authorList>
            <person name="Yamauchi K."/>
            <person name="Kondo S."/>
            <person name="Hamamoto M."/>
            <person name="Takahashi Y."/>
            <person name="Ogura Y."/>
            <person name="Hayashi T."/>
            <person name="Nishida H."/>
        </authorList>
    </citation>
    <scope>NUCLEOTIDE SEQUENCE [LARGE SCALE GENOMIC DNA]</scope>
    <source>
        <strain evidence="22 23">NRRL Y-17804</strain>
    </source>
</reference>
<feature type="compositionally biased region" description="Low complexity" evidence="18">
    <location>
        <begin position="907"/>
        <end position="923"/>
    </location>
</feature>
<dbReference type="SUPFAM" id="SSF47473">
    <property type="entry name" value="EF-hand"/>
    <property type="match status" value="2"/>
</dbReference>
<feature type="compositionally biased region" description="Polar residues" evidence="18">
    <location>
        <begin position="53"/>
        <end position="80"/>
    </location>
</feature>
<dbReference type="EMBL" id="BACD03000007">
    <property type="protein sequence ID" value="GAO47073.1"/>
    <property type="molecule type" value="Genomic_DNA"/>
</dbReference>
<feature type="domain" description="WH2" evidence="21">
    <location>
        <begin position="1370"/>
        <end position="1387"/>
    </location>
</feature>
<feature type="compositionally biased region" description="Pro residues" evidence="18">
    <location>
        <begin position="1336"/>
        <end position="1367"/>
    </location>
</feature>
<evidence type="ECO:0000256" key="4">
    <source>
        <dbReference type="ARBA" id="ARBA00009351"/>
    </source>
</evidence>
<dbReference type="PANTHER" id="PTHR11216:SF173">
    <property type="entry name" value="ACTIN CYTOSKELETON-REGULATORY COMPLEX PROTEIN PAN1"/>
    <property type="match status" value="1"/>
</dbReference>
<evidence type="ECO:0000256" key="5">
    <source>
        <dbReference type="ARBA" id="ARBA00011159"/>
    </source>
</evidence>
<dbReference type="Proteomes" id="UP000033140">
    <property type="component" value="Unassembled WGS sequence"/>
</dbReference>
<comment type="subcellular location">
    <subcellularLocation>
        <location evidence="3">Cell membrane</location>
        <topology evidence="3">Peripheral membrane protein</topology>
        <orientation evidence="3">Cytoplasmic side</orientation>
    </subcellularLocation>
    <subcellularLocation>
        <location evidence="2">Cytoplasm</location>
        <location evidence="2">Cytoskeleton</location>
        <location evidence="2">Actin patch</location>
    </subcellularLocation>
    <subcellularLocation>
        <location evidence="1">Endosome membrane</location>
        <topology evidence="1">Peripheral membrane protein</topology>
        <orientation evidence="1">Cytoplasmic side</orientation>
    </subcellularLocation>
</comment>
<evidence type="ECO:0000256" key="14">
    <source>
        <dbReference type="ARBA" id="ARBA00023136"/>
    </source>
</evidence>
<dbReference type="Pfam" id="PF12763">
    <property type="entry name" value="EH"/>
    <property type="match status" value="2"/>
</dbReference>
<dbReference type="SMART" id="SM00054">
    <property type="entry name" value="EFh"/>
    <property type="match status" value="2"/>
</dbReference>
<dbReference type="PROSITE" id="PS51082">
    <property type="entry name" value="WH2"/>
    <property type="match status" value="1"/>
</dbReference>
<feature type="compositionally biased region" description="Low complexity" evidence="18">
    <location>
        <begin position="81"/>
        <end position="93"/>
    </location>
</feature>